<dbReference type="STRING" id="871325.SAMN05444349_101139"/>
<dbReference type="NCBIfam" id="TIGR02227">
    <property type="entry name" value="sigpep_I_bact"/>
    <property type="match status" value="1"/>
</dbReference>
<keyword evidence="9" id="KW-1185">Reference proteome</keyword>
<organism evidence="8 9">
    <name type="scientific">Bacteroides faecichinchillae</name>
    <dbReference type="NCBI Taxonomy" id="871325"/>
    <lineage>
        <taxon>Bacteria</taxon>
        <taxon>Pseudomonadati</taxon>
        <taxon>Bacteroidota</taxon>
        <taxon>Bacteroidia</taxon>
        <taxon>Bacteroidales</taxon>
        <taxon>Bacteroidaceae</taxon>
        <taxon>Bacteroides</taxon>
    </lineage>
</organism>
<reference evidence="8 9" key="1">
    <citation type="submission" date="2016-11" db="EMBL/GenBank/DDBJ databases">
        <authorList>
            <person name="Jaros S."/>
            <person name="Januszkiewicz K."/>
            <person name="Wedrychowicz H."/>
        </authorList>
    </citation>
    <scope>NUCLEOTIDE SEQUENCE [LARGE SCALE GENOMIC DNA]</scope>
    <source>
        <strain evidence="8 9">DSM 26883</strain>
    </source>
</reference>
<dbReference type="GO" id="GO:0006465">
    <property type="term" value="P:signal peptide processing"/>
    <property type="evidence" value="ECO:0007669"/>
    <property type="project" value="InterPro"/>
</dbReference>
<evidence type="ECO:0000256" key="5">
    <source>
        <dbReference type="PIRSR" id="PIRSR600223-1"/>
    </source>
</evidence>
<feature type="transmembrane region" description="Helical" evidence="6">
    <location>
        <begin position="12"/>
        <end position="35"/>
    </location>
</feature>
<comment type="similarity">
    <text evidence="1 6">Belongs to the peptidase S26 family.</text>
</comment>
<evidence type="ECO:0000256" key="6">
    <source>
        <dbReference type="RuleBase" id="RU362042"/>
    </source>
</evidence>
<keyword evidence="3 6" id="KW-0645">Protease</keyword>
<dbReference type="InterPro" id="IPR019756">
    <property type="entry name" value="Pept_S26A_signal_pept_1_Ser-AS"/>
</dbReference>
<dbReference type="GO" id="GO:0016020">
    <property type="term" value="C:membrane"/>
    <property type="evidence" value="ECO:0007669"/>
    <property type="project" value="UniProtKB-SubCell"/>
</dbReference>
<gene>
    <name evidence="8" type="ORF">SAMN05444349_101139</name>
</gene>
<evidence type="ECO:0000313" key="8">
    <source>
        <dbReference type="EMBL" id="SHE31770.1"/>
    </source>
</evidence>
<feature type="active site" evidence="5">
    <location>
        <position position="46"/>
    </location>
</feature>
<dbReference type="EC" id="3.4.21.89" evidence="6"/>
<dbReference type="PANTHER" id="PTHR43390">
    <property type="entry name" value="SIGNAL PEPTIDASE I"/>
    <property type="match status" value="1"/>
</dbReference>
<evidence type="ECO:0000256" key="1">
    <source>
        <dbReference type="ARBA" id="ARBA00009370"/>
    </source>
</evidence>
<evidence type="ECO:0000259" key="7">
    <source>
        <dbReference type="Pfam" id="PF10502"/>
    </source>
</evidence>
<dbReference type="SUPFAM" id="SSF51306">
    <property type="entry name" value="LexA/Signal peptidase"/>
    <property type="match status" value="1"/>
</dbReference>
<dbReference type="PROSITE" id="PS51257">
    <property type="entry name" value="PROKAR_LIPOPROTEIN"/>
    <property type="match status" value="1"/>
</dbReference>
<proteinExistence type="inferred from homology"/>
<feature type="domain" description="Peptidase S26" evidence="7">
    <location>
        <begin position="21"/>
        <end position="274"/>
    </location>
</feature>
<dbReference type="AlphaFoldDB" id="A0A1M4SHU8"/>
<comment type="subcellular location">
    <subcellularLocation>
        <location evidence="6">Membrane</location>
        <topology evidence="6">Single-pass type II membrane protein</topology>
    </subcellularLocation>
</comment>
<dbReference type="InterPro" id="IPR000223">
    <property type="entry name" value="Pept_S26A_signal_pept_1"/>
</dbReference>
<dbReference type="Gene3D" id="2.10.109.10">
    <property type="entry name" value="Umud Fragment, subunit A"/>
    <property type="match status" value="1"/>
</dbReference>
<dbReference type="Pfam" id="PF10502">
    <property type="entry name" value="Peptidase_S26"/>
    <property type="match status" value="1"/>
</dbReference>
<dbReference type="Proteomes" id="UP000184436">
    <property type="component" value="Unassembled WGS sequence"/>
</dbReference>
<dbReference type="PROSITE" id="PS00501">
    <property type="entry name" value="SPASE_I_1"/>
    <property type="match status" value="1"/>
</dbReference>
<evidence type="ECO:0000313" key="9">
    <source>
        <dbReference type="Proteomes" id="UP000184436"/>
    </source>
</evidence>
<feature type="active site" evidence="5">
    <location>
        <position position="120"/>
    </location>
</feature>
<protein>
    <recommendedName>
        <fullName evidence="2 6">Signal peptidase I</fullName>
        <ecNumber evidence="6">3.4.21.89</ecNumber>
    </recommendedName>
</protein>
<sequence length="294" mass="34608">MNIGMNRIRKWLNTVLNIVFWGICSCVILFLLQLFCFASFKIPSDSMEPTLLDGDYILVNKLVHGARLFDVSAALRNEEVPIYRLPGFGDLKRNDVIVFNFPYRKEWSCIRMDIMRFFVKRCIALPGDTLEIRNGLYAIRGCNEILGNREAQIELADLENPEEWGIVTKTFPNDKHLDWNIREFGPLPIPKRGQSVLLNDTSYLLYRQLIGWEQKKKLRLKNGNVLLGDSVVHQYRFMKNYYFVSGDKMANSKDSRYWGMLPEEYIVGKVTRIWYSKNKNTDKTRWERIMKRIE</sequence>
<evidence type="ECO:0000256" key="2">
    <source>
        <dbReference type="ARBA" id="ARBA00019232"/>
    </source>
</evidence>
<dbReference type="GO" id="GO:0004252">
    <property type="term" value="F:serine-type endopeptidase activity"/>
    <property type="evidence" value="ECO:0007669"/>
    <property type="project" value="InterPro"/>
</dbReference>
<dbReference type="GO" id="GO:0009003">
    <property type="term" value="F:signal peptidase activity"/>
    <property type="evidence" value="ECO:0007669"/>
    <property type="project" value="UniProtKB-EC"/>
</dbReference>
<dbReference type="InterPro" id="IPR019533">
    <property type="entry name" value="Peptidase_S26"/>
</dbReference>
<keyword evidence="6" id="KW-1133">Transmembrane helix</keyword>
<accession>A0A1M4SHU8</accession>
<evidence type="ECO:0000256" key="4">
    <source>
        <dbReference type="ARBA" id="ARBA00022801"/>
    </source>
</evidence>
<keyword evidence="4 6" id="KW-0378">Hydrolase</keyword>
<keyword evidence="6" id="KW-0812">Transmembrane</keyword>
<dbReference type="CDD" id="cd06530">
    <property type="entry name" value="S26_SPase_I"/>
    <property type="match status" value="1"/>
</dbReference>
<dbReference type="EMBL" id="FQVD01000001">
    <property type="protein sequence ID" value="SHE31770.1"/>
    <property type="molecule type" value="Genomic_DNA"/>
</dbReference>
<dbReference type="PRINTS" id="PR00727">
    <property type="entry name" value="LEADERPTASE"/>
</dbReference>
<dbReference type="InterPro" id="IPR036286">
    <property type="entry name" value="LexA/Signal_pep-like_sf"/>
</dbReference>
<name>A0A1M4SHU8_9BACE</name>
<dbReference type="PANTHER" id="PTHR43390:SF1">
    <property type="entry name" value="CHLOROPLAST PROCESSING PEPTIDASE"/>
    <property type="match status" value="1"/>
</dbReference>
<keyword evidence="6" id="KW-0472">Membrane</keyword>
<comment type="catalytic activity">
    <reaction evidence="6">
        <text>Cleavage of hydrophobic, N-terminal signal or leader sequences from secreted and periplasmic proteins.</text>
        <dbReference type="EC" id="3.4.21.89"/>
    </reaction>
</comment>
<evidence type="ECO:0000256" key="3">
    <source>
        <dbReference type="ARBA" id="ARBA00022670"/>
    </source>
</evidence>